<gene>
    <name evidence="1" type="ORF">SAMN05443507_1347</name>
</gene>
<organism evidence="1 2">
    <name type="scientific">Alicyclobacillus tolerans</name>
    <dbReference type="NCBI Taxonomy" id="90970"/>
    <lineage>
        <taxon>Bacteria</taxon>
        <taxon>Bacillati</taxon>
        <taxon>Bacillota</taxon>
        <taxon>Bacilli</taxon>
        <taxon>Bacillales</taxon>
        <taxon>Alicyclobacillaceae</taxon>
        <taxon>Alicyclobacillus</taxon>
    </lineage>
</organism>
<keyword evidence="2" id="KW-1185">Reference proteome</keyword>
<protein>
    <submittedName>
        <fullName evidence="1">Proteasome lid subunit RPN8/RPN11, contains Jab1/MPN metalloenzyme (JAMM) motif</fullName>
    </submittedName>
</protein>
<name>A0A1M6XH61_9BACL</name>
<reference evidence="2" key="1">
    <citation type="submission" date="2016-11" db="EMBL/GenBank/DDBJ databases">
        <authorList>
            <person name="Varghese N."/>
            <person name="Submissions S."/>
        </authorList>
    </citation>
    <scope>NUCLEOTIDE SEQUENCE [LARGE SCALE GENOMIC DNA]</scope>
    <source>
        <strain evidence="2">USBA-503</strain>
    </source>
</reference>
<dbReference type="SUPFAM" id="SSF102712">
    <property type="entry name" value="JAB1/MPN domain"/>
    <property type="match status" value="1"/>
</dbReference>
<accession>A0A1M6XH61</accession>
<proteinExistence type="predicted"/>
<dbReference type="Proteomes" id="UP000184016">
    <property type="component" value="Unassembled WGS sequence"/>
</dbReference>
<evidence type="ECO:0000313" key="1">
    <source>
        <dbReference type="EMBL" id="SHL05145.1"/>
    </source>
</evidence>
<evidence type="ECO:0000313" key="2">
    <source>
        <dbReference type="Proteomes" id="UP000184016"/>
    </source>
</evidence>
<keyword evidence="1" id="KW-0647">Proteasome</keyword>
<dbReference type="EMBL" id="FRAF01000034">
    <property type="protein sequence ID" value="SHL05145.1"/>
    <property type="molecule type" value="Genomic_DNA"/>
</dbReference>
<sequence length="138" mass="16360">MILWNNVAEPNWWKYISSNVLYYLCSNFPRESAGFLVRDLNGEVCFFPIPVFSSSDHFYWDVEKFVPLLYFFHKEKYEIMATVHSHIGDKAPAQMSTADHLLHEWASFHVLVSISHSRSTEYFVKFYSSQEFIFNNKL</sequence>
<dbReference type="RefSeq" id="WP_072875258.1">
    <property type="nucleotide sequence ID" value="NZ_FRAF01000034.1"/>
</dbReference>
<dbReference type="GO" id="GO:0000502">
    <property type="term" value="C:proteasome complex"/>
    <property type="evidence" value="ECO:0007669"/>
    <property type="project" value="UniProtKB-KW"/>
</dbReference>
<dbReference type="Gene3D" id="3.40.140.10">
    <property type="entry name" value="Cytidine Deaminase, domain 2"/>
    <property type="match status" value="1"/>
</dbReference>
<dbReference type="AlphaFoldDB" id="A0A1M6XH61"/>
<dbReference type="STRING" id="1830138.SAMN05443507_1347"/>